<evidence type="ECO:0000256" key="1">
    <source>
        <dbReference type="SAM" id="MobiDB-lite"/>
    </source>
</evidence>
<feature type="compositionally biased region" description="Low complexity" evidence="1">
    <location>
        <begin position="232"/>
        <end position="253"/>
    </location>
</feature>
<dbReference type="STRING" id="1314773.A0A3N2Q594"/>
<feature type="region of interest" description="Disordered" evidence="1">
    <location>
        <begin position="421"/>
        <end position="444"/>
    </location>
</feature>
<dbReference type="AlphaFoldDB" id="A0A3N2Q594"/>
<dbReference type="EMBL" id="ML119051">
    <property type="protein sequence ID" value="ROT41795.1"/>
    <property type="molecule type" value="Genomic_DNA"/>
</dbReference>
<reference evidence="2 3" key="1">
    <citation type="journal article" date="2018" name="Mol. Ecol.">
        <title>The obligate alkalophilic soda-lake fungus Sodiomyces alkalinus has shifted to a protein diet.</title>
        <authorList>
            <person name="Grum-Grzhimaylo A.A."/>
            <person name="Falkoski D.L."/>
            <person name="van den Heuvel J."/>
            <person name="Valero-Jimenez C.A."/>
            <person name="Min B."/>
            <person name="Choi I.G."/>
            <person name="Lipzen A."/>
            <person name="Daum C.G."/>
            <person name="Aanen D.K."/>
            <person name="Tsang A."/>
            <person name="Henrissat B."/>
            <person name="Bilanenko E.N."/>
            <person name="de Vries R.P."/>
            <person name="van Kan J.A.L."/>
            <person name="Grigoriev I.V."/>
            <person name="Debets A.J.M."/>
        </authorList>
    </citation>
    <scope>NUCLEOTIDE SEQUENCE [LARGE SCALE GENOMIC DNA]</scope>
    <source>
        <strain evidence="2 3">F11</strain>
    </source>
</reference>
<organism evidence="2 3">
    <name type="scientific">Sodiomyces alkalinus (strain CBS 110278 / VKM F-3762 / F11)</name>
    <name type="common">Alkaliphilic filamentous fungus</name>
    <dbReference type="NCBI Taxonomy" id="1314773"/>
    <lineage>
        <taxon>Eukaryota</taxon>
        <taxon>Fungi</taxon>
        <taxon>Dikarya</taxon>
        <taxon>Ascomycota</taxon>
        <taxon>Pezizomycotina</taxon>
        <taxon>Sordariomycetes</taxon>
        <taxon>Hypocreomycetidae</taxon>
        <taxon>Glomerellales</taxon>
        <taxon>Plectosphaerellaceae</taxon>
        <taxon>Sodiomyces</taxon>
    </lineage>
</organism>
<sequence length="444" mass="50535">MARSNSPRPHTGPSRDTCDSYETYVSENTAPTSLYASTQASVENPMFLSKFQPVYEEDISPSTSCCPRSSSDTFDSAIASEEDLSTESDLGTHDEDQKIPPLPIYYRPDVVHHDVRPSTPHDFAQLFPSMDRLSIRHDDLTPDGNMNLRVDTIVPGRRQLTMQLFHLRMYDLTRREFSLRRYCRDSGREVCHSQRKYLDTVKENGGPVVTRRQSMSAALRSIASRRPQSSHSYDSQHFSPSFSSSSSSASSIHSQRRRAPPSSTNTIKLEFANYARVEVSRRGNNKSKRYDFEWWGHKYQWKRVVDKNIDIVSFHLLRDGSSSVPVAHIVPETRSPNQIHIDEATGGWIPPCHMWISDQSILDAATDVAHVIVATGLIALIDDCIKRRWQPKKVHRIPVPLTSKTVDLEQIGPKAIMRSLLQRRASEPAPRPSRFRPVHRTPLY</sequence>
<keyword evidence="3" id="KW-1185">Reference proteome</keyword>
<protein>
    <submittedName>
        <fullName evidence="2">Uncharacterized protein</fullName>
    </submittedName>
</protein>
<evidence type="ECO:0000313" key="3">
    <source>
        <dbReference type="Proteomes" id="UP000272025"/>
    </source>
</evidence>
<name>A0A3N2Q594_SODAK</name>
<proteinExistence type="predicted"/>
<evidence type="ECO:0000313" key="2">
    <source>
        <dbReference type="EMBL" id="ROT41795.1"/>
    </source>
</evidence>
<gene>
    <name evidence="2" type="ORF">SODALDRAFT_302682</name>
</gene>
<accession>A0A3N2Q594</accession>
<dbReference type="GeneID" id="39577410"/>
<dbReference type="RefSeq" id="XP_028469601.1">
    <property type="nucleotide sequence ID" value="XM_028608932.1"/>
</dbReference>
<dbReference type="OrthoDB" id="5317787at2759"/>
<feature type="region of interest" description="Disordered" evidence="1">
    <location>
        <begin position="1"/>
        <end position="25"/>
    </location>
</feature>
<feature type="region of interest" description="Disordered" evidence="1">
    <location>
        <begin position="219"/>
        <end position="265"/>
    </location>
</feature>
<feature type="compositionally biased region" description="Basic residues" evidence="1">
    <location>
        <begin position="433"/>
        <end position="444"/>
    </location>
</feature>
<dbReference type="Proteomes" id="UP000272025">
    <property type="component" value="Unassembled WGS sequence"/>
</dbReference>
<feature type="region of interest" description="Disordered" evidence="1">
    <location>
        <begin position="81"/>
        <end position="101"/>
    </location>
</feature>